<evidence type="ECO:0000256" key="9">
    <source>
        <dbReference type="SAM" id="Phobius"/>
    </source>
</evidence>
<feature type="transmembrane region" description="Helical" evidence="9">
    <location>
        <begin position="145"/>
        <end position="163"/>
    </location>
</feature>
<dbReference type="InterPro" id="IPR001626">
    <property type="entry name" value="ABC_TroCD"/>
</dbReference>
<feature type="transmembrane region" description="Helical" evidence="9">
    <location>
        <begin position="91"/>
        <end position="111"/>
    </location>
</feature>
<feature type="transmembrane region" description="Helical" evidence="9">
    <location>
        <begin position="196"/>
        <end position="216"/>
    </location>
</feature>
<dbReference type="PANTHER" id="PTHR30477:SF8">
    <property type="entry name" value="METAL TRANSPORT SYSTEM MEMBRANE PROTEIN CT_070-RELATED"/>
    <property type="match status" value="1"/>
</dbReference>
<evidence type="ECO:0000313" key="11">
    <source>
        <dbReference type="Proteomes" id="UP001564408"/>
    </source>
</evidence>
<feature type="transmembrane region" description="Helical" evidence="9">
    <location>
        <begin position="6"/>
        <end position="28"/>
    </location>
</feature>
<evidence type="ECO:0000256" key="7">
    <source>
        <dbReference type="ARBA" id="ARBA00023136"/>
    </source>
</evidence>
<dbReference type="InterPro" id="IPR037294">
    <property type="entry name" value="ABC_BtuC-like"/>
</dbReference>
<evidence type="ECO:0000256" key="2">
    <source>
        <dbReference type="ARBA" id="ARBA00008034"/>
    </source>
</evidence>
<dbReference type="PANTHER" id="PTHR30477">
    <property type="entry name" value="ABC-TRANSPORTER METAL-BINDING PROTEIN"/>
    <property type="match status" value="1"/>
</dbReference>
<keyword evidence="3 8" id="KW-0813">Transport</keyword>
<evidence type="ECO:0000256" key="8">
    <source>
        <dbReference type="RuleBase" id="RU003943"/>
    </source>
</evidence>
<feature type="transmembrane region" description="Helical" evidence="9">
    <location>
        <begin position="228"/>
        <end position="249"/>
    </location>
</feature>
<comment type="similarity">
    <text evidence="2 8">Belongs to the ABC-3 integral membrane protein family.</text>
</comment>
<evidence type="ECO:0000313" key="10">
    <source>
        <dbReference type="EMBL" id="MEY6433225.1"/>
    </source>
</evidence>
<accession>A0ABV4BL99</accession>
<keyword evidence="7 9" id="KW-0472">Membrane</keyword>
<evidence type="ECO:0000256" key="4">
    <source>
        <dbReference type="ARBA" id="ARBA00022475"/>
    </source>
</evidence>
<evidence type="ECO:0000256" key="3">
    <source>
        <dbReference type="ARBA" id="ARBA00022448"/>
    </source>
</evidence>
<evidence type="ECO:0000256" key="5">
    <source>
        <dbReference type="ARBA" id="ARBA00022692"/>
    </source>
</evidence>
<dbReference type="RefSeq" id="WP_369667608.1">
    <property type="nucleotide sequence ID" value="NZ_JBDKXB010000017.1"/>
</dbReference>
<gene>
    <name evidence="10" type="ORF">ABC977_12515</name>
</gene>
<evidence type="ECO:0000256" key="1">
    <source>
        <dbReference type="ARBA" id="ARBA00004651"/>
    </source>
</evidence>
<organism evidence="10 11">
    <name type="scientific">Thioalkalicoccus limnaeus</name>
    <dbReference type="NCBI Taxonomy" id="120681"/>
    <lineage>
        <taxon>Bacteria</taxon>
        <taxon>Pseudomonadati</taxon>
        <taxon>Pseudomonadota</taxon>
        <taxon>Gammaproteobacteria</taxon>
        <taxon>Chromatiales</taxon>
        <taxon>Chromatiaceae</taxon>
        <taxon>Thioalkalicoccus</taxon>
    </lineage>
</organism>
<protein>
    <submittedName>
        <fullName evidence="10">Metal ABC transporter permease</fullName>
    </submittedName>
</protein>
<feature type="transmembrane region" description="Helical" evidence="9">
    <location>
        <begin position="60"/>
        <end position="79"/>
    </location>
</feature>
<feature type="transmembrane region" description="Helical" evidence="9">
    <location>
        <begin position="261"/>
        <end position="282"/>
    </location>
</feature>
<dbReference type="Pfam" id="PF00950">
    <property type="entry name" value="ABC-3"/>
    <property type="match status" value="1"/>
</dbReference>
<keyword evidence="5 8" id="KW-0812">Transmembrane</keyword>
<comment type="caution">
    <text evidence="10">The sequence shown here is derived from an EMBL/GenBank/DDBJ whole genome shotgun (WGS) entry which is preliminary data.</text>
</comment>
<dbReference type="CDD" id="cd06550">
    <property type="entry name" value="TM_ABC_iron-siderophores_like"/>
    <property type="match status" value="1"/>
</dbReference>
<reference evidence="10 11" key="1">
    <citation type="submission" date="2024-05" db="EMBL/GenBank/DDBJ databases">
        <title>Genome Sequence and Characterization of the New Strain Purple Sulfur Bacterium of Genus Thioalkalicoccus.</title>
        <authorList>
            <person name="Bryantseva I.A."/>
            <person name="Kyndt J.A."/>
            <person name="Imhoff J.F."/>
        </authorList>
    </citation>
    <scope>NUCLEOTIDE SEQUENCE [LARGE SCALE GENOMIC DNA]</scope>
    <source>
        <strain evidence="10 11">Um2</strain>
    </source>
</reference>
<name>A0ABV4BL99_9GAMM</name>
<keyword evidence="11" id="KW-1185">Reference proteome</keyword>
<evidence type="ECO:0000256" key="6">
    <source>
        <dbReference type="ARBA" id="ARBA00022989"/>
    </source>
</evidence>
<dbReference type="Proteomes" id="UP001564408">
    <property type="component" value="Unassembled WGS sequence"/>
</dbReference>
<comment type="subcellular location">
    <subcellularLocation>
        <location evidence="1 8">Cell membrane</location>
        <topology evidence="1 8">Multi-pass membrane protein</topology>
    </subcellularLocation>
</comment>
<sequence length="370" mass="39508">MTITQIEIQLVAIVVAAACALPGVYLVLRGMAMMSDAISHAILPGIVIAFLIVGNLNSPLLIVGAALMGLITVVLVEVLTRSGLVREDTAIGLVFPALFSIGVILIARYAGDIHLDLDAVLLGELAFAPFNRLEIAGVDLGPQGLYAMGAIGLMNLVFILLFYKELKLATFDAALASTLGFAPVALHYLLMGLVSLTAVAAFDAVGAILVVALIVGPPAAARLLTDRLGTTLVLSVALGVACAISGYWLAHWLDASIAGSMATMVGVCFTAAFLFAPVHGYVAQQRSRRKQRWSFARRALLIHLLQHERLPEAEWECHADHLQDHFSWDLSFAESVINQAIERDSITLEDGRLRLTSGGRSLAEKLLGDH</sequence>
<keyword evidence="4" id="KW-1003">Cell membrane</keyword>
<feature type="transmembrane region" description="Helical" evidence="9">
    <location>
        <begin position="37"/>
        <end position="54"/>
    </location>
</feature>
<dbReference type="SUPFAM" id="SSF81345">
    <property type="entry name" value="ABC transporter involved in vitamin B12 uptake, BtuC"/>
    <property type="match status" value="1"/>
</dbReference>
<feature type="transmembrane region" description="Helical" evidence="9">
    <location>
        <begin position="170"/>
        <end position="190"/>
    </location>
</feature>
<keyword evidence="6 9" id="KW-1133">Transmembrane helix</keyword>
<dbReference type="EMBL" id="JBDKXB010000017">
    <property type="protein sequence ID" value="MEY6433225.1"/>
    <property type="molecule type" value="Genomic_DNA"/>
</dbReference>
<proteinExistence type="inferred from homology"/>
<dbReference type="Gene3D" id="1.10.3470.10">
    <property type="entry name" value="ABC transporter involved in vitamin B12 uptake, BtuC"/>
    <property type="match status" value="1"/>
</dbReference>